<proteinExistence type="predicted"/>
<keyword evidence="5" id="KW-1185">Reference proteome</keyword>
<keyword evidence="2" id="KW-0012">Acyltransferase</keyword>
<evidence type="ECO:0000256" key="1">
    <source>
        <dbReference type="ARBA" id="ARBA00022679"/>
    </source>
</evidence>
<accession>A0ABQ5UJP3</accession>
<evidence type="ECO:0000256" key="2">
    <source>
        <dbReference type="ARBA" id="ARBA00023315"/>
    </source>
</evidence>
<evidence type="ECO:0000313" key="5">
    <source>
        <dbReference type="Proteomes" id="UP001161406"/>
    </source>
</evidence>
<dbReference type="PROSITE" id="PS51186">
    <property type="entry name" value="GNAT"/>
    <property type="match status" value="1"/>
</dbReference>
<keyword evidence="1" id="KW-0808">Transferase</keyword>
<organism evidence="4 5">
    <name type="scientific">Devosia yakushimensis</name>
    <dbReference type="NCBI Taxonomy" id="470028"/>
    <lineage>
        <taxon>Bacteria</taxon>
        <taxon>Pseudomonadati</taxon>
        <taxon>Pseudomonadota</taxon>
        <taxon>Alphaproteobacteria</taxon>
        <taxon>Hyphomicrobiales</taxon>
        <taxon>Devosiaceae</taxon>
        <taxon>Devosia</taxon>
    </lineage>
</organism>
<feature type="domain" description="N-acetyltransferase" evidence="3">
    <location>
        <begin position="9"/>
        <end position="162"/>
    </location>
</feature>
<dbReference type="InterPro" id="IPR000182">
    <property type="entry name" value="GNAT_dom"/>
</dbReference>
<name>A0ABQ5UJP3_9HYPH</name>
<dbReference type="SUPFAM" id="SSF55729">
    <property type="entry name" value="Acyl-CoA N-acyltransferases (Nat)"/>
    <property type="match status" value="1"/>
</dbReference>
<reference evidence="4" key="2">
    <citation type="submission" date="2023-01" db="EMBL/GenBank/DDBJ databases">
        <title>Draft genome sequence of Devosia yakushimensis strain NBRC 103855.</title>
        <authorList>
            <person name="Sun Q."/>
            <person name="Mori K."/>
        </authorList>
    </citation>
    <scope>NUCLEOTIDE SEQUENCE</scope>
    <source>
        <strain evidence="4">NBRC 103855</strain>
    </source>
</reference>
<dbReference type="Pfam" id="PF13673">
    <property type="entry name" value="Acetyltransf_10"/>
    <property type="match status" value="1"/>
</dbReference>
<reference evidence="4" key="1">
    <citation type="journal article" date="2014" name="Int. J. Syst. Evol. Microbiol.">
        <title>Complete genome of a new Firmicutes species belonging to the dominant human colonic microbiota ('Ruminococcus bicirculans') reveals two chromosomes and a selective capacity to utilize plant glucans.</title>
        <authorList>
            <consortium name="NISC Comparative Sequencing Program"/>
            <person name="Wegmann U."/>
            <person name="Louis P."/>
            <person name="Goesmann A."/>
            <person name="Henrissat B."/>
            <person name="Duncan S.H."/>
            <person name="Flint H.J."/>
        </authorList>
    </citation>
    <scope>NUCLEOTIDE SEQUENCE</scope>
    <source>
        <strain evidence="4">NBRC 103855</strain>
    </source>
</reference>
<comment type="caution">
    <text evidence="4">The sequence shown here is derived from an EMBL/GenBank/DDBJ whole genome shotgun (WGS) entry which is preliminary data.</text>
</comment>
<dbReference type="InterPro" id="IPR050832">
    <property type="entry name" value="Bact_Acetyltransf"/>
</dbReference>
<dbReference type="PANTHER" id="PTHR43877">
    <property type="entry name" value="AMINOALKYLPHOSPHONATE N-ACETYLTRANSFERASE-RELATED-RELATED"/>
    <property type="match status" value="1"/>
</dbReference>
<dbReference type="EMBL" id="BSNG01000004">
    <property type="protein sequence ID" value="GLQ12196.1"/>
    <property type="molecule type" value="Genomic_DNA"/>
</dbReference>
<evidence type="ECO:0000313" key="4">
    <source>
        <dbReference type="EMBL" id="GLQ12196.1"/>
    </source>
</evidence>
<sequence length="174" mass="18492">MGPGLRMSLTIRRATQADIPAMSVILTASITELCVADHGGKPYAIAAWTRNKSEAGVAAMLANPEQDFYVAERDGAVLAVGAVSQDGKITLNYVAPKARFSGVSKAMLAHLEAALVALGHREGRLESTRTARSFYQSQGWQADGPQASGRVVNGYPMRKTLLDEGYSGTTEFGC</sequence>
<evidence type="ECO:0000259" key="3">
    <source>
        <dbReference type="PROSITE" id="PS51186"/>
    </source>
</evidence>
<protein>
    <recommendedName>
        <fullName evidence="3">N-acetyltransferase domain-containing protein</fullName>
    </recommendedName>
</protein>
<dbReference type="Gene3D" id="3.40.630.30">
    <property type="match status" value="1"/>
</dbReference>
<gene>
    <name evidence="4" type="ORF">GCM10007913_41290</name>
</gene>
<dbReference type="Proteomes" id="UP001161406">
    <property type="component" value="Unassembled WGS sequence"/>
</dbReference>
<dbReference type="InterPro" id="IPR016181">
    <property type="entry name" value="Acyl_CoA_acyltransferase"/>
</dbReference>